<evidence type="ECO:0000256" key="4">
    <source>
        <dbReference type="RuleBase" id="RU003744"/>
    </source>
</evidence>
<keyword evidence="3 5" id="KW-0732">Signal</keyword>
<dbReference type="PANTHER" id="PTHR35936:SF17">
    <property type="entry name" value="ARGININE-BINDING EXTRACELLULAR PROTEIN ARTP"/>
    <property type="match status" value="1"/>
</dbReference>
<dbReference type="InterPro" id="IPR001638">
    <property type="entry name" value="Solute-binding_3/MltF_N"/>
</dbReference>
<evidence type="ECO:0000259" key="6">
    <source>
        <dbReference type="SMART" id="SM00062"/>
    </source>
</evidence>
<proteinExistence type="inferred from homology"/>
<evidence type="ECO:0000313" key="7">
    <source>
        <dbReference type="EMBL" id="PRH85768.1"/>
    </source>
</evidence>
<dbReference type="AlphaFoldDB" id="A0A2S9Q8T2"/>
<evidence type="ECO:0000256" key="1">
    <source>
        <dbReference type="ARBA" id="ARBA00004196"/>
    </source>
</evidence>
<dbReference type="SUPFAM" id="SSF53850">
    <property type="entry name" value="Periplasmic binding protein-like II"/>
    <property type="match status" value="1"/>
</dbReference>
<dbReference type="GO" id="GO:0030313">
    <property type="term" value="C:cell envelope"/>
    <property type="evidence" value="ECO:0007669"/>
    <property type="project" value="UniProtKB-SubCell"/>
</dbReference>
<feature type="chain" id="PRO_5015721461" evidence="5">
    <location>
        <begin position="24"/>
        <end position="259"/>
    </location>
</feature>
<evidence type="ECO:0000256" key="5">
    <source>
        <dbReference type="SAM" id="SignalP"/>
    </source>
</evidence>
<feature type="domain" description="Solute-binding protein family 3/N-terminal" evidence="6">
    <location>
        <begin position="31"/>
        <end position="259"/>
    </location>
</feature>
<protein>
    <submittedName>
        <fullName evidence="7">ABC transporter substrate-binding protein</fullName>
    </submittedName>
</protein>
<evidence type="ECO:0000256" key="2">
    <source>
        <dbReference type="ARBA" id="ARBA00010333"/>
    </source>
</evidence>
<evidence type="ECO:0000313" key="8">
    <source>
        <dbReference type="Proteomes" id="UP000237682"/>
    </source>
</evidence>
<dbReference type="OrthoDB" id="9807134at2"/>
<keyword evidence="8" id="KW-1185">Reference proteome</keyword>
<dbReference type="RefSeq" id="WP_105863763.1">
    <property type="nucleotide sequence ID" value="NZ_PUEJ01000007.1"/>
</dbReference>
<feature type="signal peptide" evidence="5">
    <location>
        <begin position="1"/>
        <end position="23"/>
    </location>
</feature>
<accession>A0A2S9Q8T2</accession>
<evidence type="ECO:0000256" key="3">
    <source>
        <dbReference type="ARBA" id="ARBA00022729"/>
    </source>
</evidence>
<dbReference type="Gene3D" id="3.40.190.10">
    <property type="entry name" value="Periplasmic binding protein-like II"/>
    <property type="match status" value="2"/>
</dbReference>
<dbReference type="InterPro" id="IPR018313">
    <property type="entry name" value="SBP_3_CS"/>
</dbReference>
<dbReference type="PANTHER" id="PTHR35936">
    <property type="entry name" value="MEMBRANE-BOUND LYTIC MUREIN TRANSGLYCOSYLASE F"/>
    <property type="match status" value="1"/>
</dbReference>
<dbReference type="Proteomes" id="UP000237682">
    <property type="component" value="Unassembled WGS sequence"/>
</dbReference>
<comment type="similarity">
    <text evidence="2 4">Belongs to the bacterial solute-binding protein 3 family.</text>
</comment>
<dbReference type="EMBL" id="PUEJ01000007">
    <property type="protein sequence ID" value="PRH85768.1"/>
    <property type="molecule type" value="Genomic_DNA"/>
</dbReference>
<dbReference type="SMART" id="SM00062">
    <property type="entry name" value="PBPb"/>
    <property type="match status" value="1"/>
</dbReference>
<comment type="caution">
    <text evidence="7">The sequence shown here is derived from an EMBL/GenBank/DDBJ whole genome shotgun (WGS) entry which is preliminary data.</text>
</comment>
<gene>
    <name evidence="7" type="ORF">C5L14_19615</name>
</gene>
<dbReference type="PROSITE" id="PS01039">
    <property type="entry name" value="SBP_BACTERIAL_3"/>
    <property type="match status" value="1"/>
</dbReference>
<sequence length="259" mass="27817">MSIRIRNAVAALLLGLAASGAQALSAQAADKIKIATDATFPPFESIDANGKLVGYDVELMQAICEAAKLDCDIFNAAWDGMIPGLIDGRYDALISQLTVTEKRRKVIAFSDIYNHPIFRFVAKKGSTFEFTPEGMAGKTIAVQTGTPMDAYVTSHFPKAVIKRYDTGSAPYLELTAGRAELHISYQAQVTASFLKSDAGKDYELVGPQLTGKDAKEFGEGVAIAIGKKNTALVAEINKGLAILRENGKLKALDTKYFGE</sequence>
<reference evidence="7 8" key="1">
    <citation type="submission" date="2018-02" db="EMBL/GenBank/DDBJ databases">
        <title>Whole genome sequencing of endophytic bacterium.</title>
        <authorList>
            <person name="Eedara R."/>
            <person name="Podile A.R."/>
        </authorList>
    </citation>
    <scope>NUCLEOTIDE SEQUENCE [LARGE SCALE GENOMIC DNA]</scope>
    <source>
        <strain evidence="7 8">RP1T</strain>
    </source>
</reference>
<comment type="subcellular location">
    <subcellularLocation>
        <location evidence="1">Cell envelope</location>
    </subcellularLocation>
</comment>
<organism evidence="7 8">
    <name type="scientific">Labrys okinawensis</name>
    <dbReference type="NCBI Taxonomy" id="346911"/>
    <lineage>
        <taxon>Bacteria</taxon>
        <taxon>Pseudomonadati</taxon>
        <taxon>Pseudomonadota</taxon>
        <taxon>Alphaproteobacteria</taxon>
        <taxon>Hyphomicrobiales</taxon>
        <taxon>Xanthobacteraceae</taxon>
        <taxon>Labrys</taxon>
    </lineage>
</organism>
<name>A0A2S9Q8T2_9HYPH</name>
<dbReference type="Pfam" id="PF00497">
    <property type="entry name" value="SBP_bac_3"/>
    <property type="match status" value="1"/>
</dbReference>